<gene>
    <name evidence="3" type="ORF">TWF696_000679</name>
</gene>
<dbReference type="EMBL" id="JAVHNQ010000001">
    <property type="protein sequence ID" value="KAK6359524.1"/>
    <property type="molecule type" value="Genomic_DNA"/>
</dbReference>
<evidence type="ECO:0000313" key="3">
    <source>
        <dbReference type="EMBL" id="KAK6359524.1"/>
    </source>
</evidence>
<evidence type="ECO:0000256" key="2">
    <source>
        <dbReference type="SAM" id="MobiDB-lite"/>
    </source>
</evidence>
<accession>A0AAV9VEC5</accession>
<reference evidence="3 4" key="1">
    <citation type="submission" date="2019-10" db="EMBL/GenBank/DDBJ databases">
        <authorList>
            <person name="Palmer J.M."/>
        </authorList>
    </citation>
    <scope>NUCLEOTIDE SEQUENCE [LARGE SCALE GENOMIC DNA]</scope>
    <source>
        <strain evidence="3 4">TWF696</strain>
    </source>
</reference>
<proteinExistence type="predicted"/>
<organism evidence="3 4">
    <name type="scientific">Orbilia brochopaga</name>
    <dbReference type="NCBI Taxonomy" id="3140254"/>
    <lineage>
        <taxon>Eukaryota</taxon>
        <taxon>Fungi</taxon>
        <taxon>Dikarya</taxon>
        <taxon>Ascomycota</taxon>
        <taxon>Pezizomycotina</taxon>
        <taxon>Orbiliomycetes</taxon>
        <taxon>Orbiliales</taxon>
        <taxon>Orbiliaceae</taxon>
        <taxon>Orbilia</taxon>
    </lineage>
</organism>
<dbReference type="AlphaFoldDB" id="A0AAV9VEC5"/>
<sequence length="404" mass="45245">MYAHPRKTRSLAAAAATAAPKRVKVPTPPANAASPHRKRKESGGEPGAASQPPSKRLKTVVGILNKVAAEQGELPLRALRQPESPQPSTPLAKIIPDPAAGATASVLRSNESDHALRLLIEEKVLRDPKLMALPERTRRMVITIRAETERKKLKAQRIRERRALREWNSFKHRLEREDLPADRHLHGPVMPRAKRVRAGRATRGRQPKRQRREEQEGEASDIGEVLQRWEGSAVVEDAGKLPESPTVGVRVRVPTKGAVREPAASAELPVIPSSPAAETEEEPTVAASKDEKPRKRKLLGSFKARIRTWEQEMIAKKIERYRGRRERAMKLKNETLAAIEQQREEEAKQPKKRARKGVKATARKLLAELSQEAATKCERIDEKIVELDEELAALEELAAKLRRK</sequence>
<feature type="region of interest" description="Disordered" evidence="2">
    <location>
        <begin position="259"/>
        <end position="296"/>
    </location>
</feature>
<evidence type="ECO:0000313" key="4">
    <source>
        <dbReference type="Proteomes" id="UP001375240"/>
    </source>
</evidence>
<protein>
    <submittedName>
        <fullName evidence="3">Uncharacterized protein</fullName>
    </submittedName>
</protein>
<feature type="region of interest" description="Disordered" evidence="2">
    <location>
        <begin position="1"/>
        <end position="56"/>
    </location>
</feature>
<evidence type="ECO:0000256" key="1">
    <source>
        <dbReference type="SAM" id="Coils"/>
    </source>
</evidence>
<keyword evidence="1" id="KW-0175">Coiled coil</keyword>
<keyword evidence="4" id="KW-1185">Reference proteome</keyword>
<name>A0AAV9VEC5_9PEZI</name>
<feature type="region of interest" description="Disordered" evidence="2">
    <location>
        <begin position="178"/>
        <end position="223"/>
    </location>
</feature>
<comment type="caution">
    <text evidence="3">The sequence shown here is derived from an EMBL/GenBank/DDBJ whole genome shotgun (WGS) entry which is preliminary data.</text>
</comment>
<dbReference type="Proteomes" id="UP001375240">
    <property type="component" value="Unassembled WGS sequence"/>
</dbReference>
<feature type="compositionally biased region" description="Basic residues" evidence="2">
    <location>
        <begin position="192"/>
        <end position="210"/>
    </location>
</feature>
<feature type="coiled-coil region" evidence="1">
    <location>
        <begin position="325"/>
        <end position="404"/>
    </location>
</feature>